<dbReference type="Proteomes" id="UP000827872">
    <property type="component" value="Linkage Group LG04"/>
</dbReference>
<gene>
    <name evidence="1" type="ORF">K3G42_031058</name>
</gene>
<organism evidence="1 2">
    <name type="scientific">Sphaerodactylus townsendi</name>
    <dbReference type="NCBI Taxonomy" id="933632"/>
    <lineage>
        <taxon>Eukaryota</taxon>
        <taxon>Metazoa</taxon>
        <taxon>Chordata</taxon>
        <taxon>Craniata</taxon>
        <taxon>Vertebrata</taxon>
        <taxon>Euteleostomi</taxon>
        <taxon>Lepidosauria</taxon>
        <taxon>Squamata</taxon>
        <taxon>Bifurcata</taxon>
        <taxon>Gekkota</taxon>
        <taxon>Sphaerodactylidae</taxon>
        <taxon>Sphaerodactylus</taxon>
    </lineage>
</organism>
<keyword evidence="2" id="KW-1185">Reference proteome</keyword>
<name>A0ACB8FJN5_9SAUR</name>
<proteinExistence type="predicted"/>
<protein>
    <submittedName>
        <fullName evidence="1">Uncharacterized protein</fullName>
    </submittedName>
</protein>
<comment type="caution">
    <text evidence="1">The sequence shown here is derived from an EMBL/GenBank/DDBJ whole genome shotgun (WGS) entry which is preliminary data.</text>
</comment>
<reference evidence="1" key="1">
    <citation type="submission" date="2021-08" db="EMBL/GenBank/DDBJ databases">
        <title>The first chromosome-level gecko genome reveals the dynamic sex chromosomes of Neotropical dwarf geckos (Sphaerodactylidae: Sphaerodactylus).</title>
        <authorList>
            <person name="Pinto B.J."/>
            <person name="Keating S.E."/>
            <person name="Gamble T."/>
        </authorList>
    </citation>
    <scope>NUCLEOTIDE SEQUENCE</scope>
    <source>
        <strain evidence="1">TG3544</strain>
    </source>
</reference>
<evidence type="ECO:0000313" key="2">
    <source>
        <dbReference type="Proteomes" id="UP000827872"/>
    </source>
</evidence>
<evidence type="ECO:0000313" key="1">
    <source>
        <dbReference type="EMBL" id="KAH8005745.1"/>
    </source>
</evidence>
<accession>A0ACB8FJN5</accession>
<dbReference type="EMBL" id="CM037617">
    <property type="protein sequence ID" value="KAH8005745.1"/>
    <property type="molecule type" value="Genomic_DNA"/>
</dbReference>
<sequence>MGREEQPSHFCGDPPSGTPGAEAGIPEISLDRLKGKPPLEGGRILDSPPAVTESPLHSCPIQKDRHQPRLKPTLAREEPGLGVWGCITHPGRMQDSKEVTHNPSASGFEGPVAGLLGKGPWLPDSLCRSSRHVWGHRDTQGFSFLSLTPQILLSCRTRSHLEFLEDIMVGSLLEVGLTFRHGRCGAPEVRLSVGREPWEAAATQQPHPKREDAAVSWAVGALGLRAEGGPLAPSLAAQRLSRHFLPATLTGAFSTPLRQSLETWALPGAGVSSSGPERREASNSSTGASPGGLGGFQILEEDVLASACRGCSWAVSPGFESRRRHPAEAVEVMQQATHYASPTGKGRSASGQHASVPGKRGGPGRLGLLLLYASINQAKPLPRREQDEDYLEVGDVGPPLSLYNSNLFRRAGRCRKRSRWPSAQRDRVSFFLKSPSARGKRQSRRATFLHFYKQSSGF</sequence>